<evidence type="ECO:0000259" key="3">
    <source>
        <dbReference type="Pfam" id="PF08281"/>
    </source>
</evidence>
<dbReference type="PANTHER" id="PTHR30173">
    <property type="entry name" value="SIGMA 19 FACTOR"/>
    <property type="match status" value="1"/>
</dbReference>
<dbReference type="AlphaFoldDB" id="A0A940NRW0"/>
<gene>
    <name evidence="4" type="primary">sigJ</name>
    <name evidence="4" type="ORF">J5Y03_11065</name>
</gene>
<dbReference type="InterPro" id="IPR032710">
    <property type="entry name" value="NTF2-like_dom_sf"/>
</dbReference>
<organism evidence="4 5">
    <name type="scientific">Gottfriedia endophytica</name>
    <dbReference type="NCBI Taxonomy" id="2820819"/>
    <lineage>
        <taxon>Bacteria</taxon>
        <taxon>Bacillati</taxon>
        <taxon>Bacillota</taxon>
        <taxon>Bacilli</taxon>
        <taxon>Bacillales</taxon>
        <taxon>Bacillaceae</taxon>
        <taxon>Gottfriedia</taxon>
    </lineage>
</organism>
<dbReference type="SUPFAM" id="SSF54427">
    <property type="entry name" value="NTF2-like"/>
    <property type="match status" value="1"/>
</dbReference>
<proteinExistence type="predicted"/>
<comment type="caution">
    <text evidence="4">The sequence shown here is derived from an EMBL/GenBank/DDBJ whole genome shotgun (WGS) entry which is preliminary data.</text>
</comment>
<dbReference type="Gene3D" id="1.10.10.10">
    <property type="entry name" value="Winged helix-like DNA-binding domain superfamily/Winged helix DNA-binding domain"/>
    <property type="match status" value="1"/>
</dbReference>
<dbReference type="GO" id="GO:0016987">
    <property type="term" value="F:sigma factor activity"/>
    <property type="evidence" value="ECO:0007669"/>
    <property type="project" value="InterPro"/>
</dbReference>
<dbReference type="Pfam" id="PF04542">
    <property type="entry name" value="Sigma70_r2"/>
    <property type="match status" value="1"/>
</dbReference>
<dbReference type="RefSeq" id="WP_209405552.1">
    <property type="nucleotide sequence ID" value="NZ_JAGIYQ010000006.1"/>
</dbReference>
<dbReference type="NCBIfam" id="TIGR02937">
    <property type="entry name" value="sigma70-ECF"/>
    <property type="match status" value="1"/>
</dbReference>
<dbReference type="InterPro" id="IPR014284">
    <property type="entry name" value="RNA_pol_sigma-70_dom"/>
</dbReference>
<name>A0A940NRW0_9BACI</name>
<dbReference type="EMBL" id="JAGIYQ010000006">
    <property type="protein sequence ID" value="MBP0725711.1"/>
    <property type="molecule type" value="Genomic_DNA"/>
</dbReference>
<dbReference type="InterPro" id="IPR013249">
    <property type="entry name" value="RNA_pol_sigma70_r4_t2"/>
</dbReference>
<evidence type="ECO:0000259" key="2">
    <source>
        <dbReference type="Pfam" id="PF04542"/>
    </source>
</evidence>
<accession>A0A940NRW0</accession>
<evidence type="ECO:0000313" key="4">
    <source>
        <dbReference type="EMBL" id="MBP0725711.1"/>
    </source>
</evidence>
<evidence type="ECO:0000313" key="5">
    <source>
        <dbReference type="Proteomes" id="UP000682134"/>
    </source>
</evidence>
<dbReference type="InterPro" id="IPR013324">
    <property type="entry name" value="RNA_pol_sigma_r3/r4-like"/>
</dbReference>
<feature type="domain" description="RNA polymerase sigma factor 70 region 4 type 2" evidence="3">
    <location>
        <begin position="106"/>
        <end position="155"/>
    </location>
</feature>
<dbReference type="InterPro" id="IPR007627">
    <property type="entry name" value="RNA_pol_sigma70_r2"/>
</dbReference>
<sequence length="286" mass="32805">MDNELLNECYIEYKRLLFSLAYQLTGSICDAEDVIQDVFAQLSTYDLKHQTNMKGFLCKLVTNRCFDLIKSARKKRELYVGTWLPEPLIVEEDPLYEISIENDVSLALLLLFEKLNPTQRAIFILREVLEFDYKTIAEIVQKEECTCRKIFSRVKNSLPNIEEELSTPDNHEKVIKQFIGAFQQGNVNQIIDILQHDIVYYADGGGKTVAALRPIFGIERVGKLLESLMNKIWNEDIKVSLGNVNGRTGIIFQDAHGLKGVVGFNIKQDKIKEIYFVANPDKLKVH</sequence>
<dbReference type="SUPFAM" id="SSF88946">
    <property type="entry name" value="Sigma2 domain of RNA polymerase sigma factors"/>
    <property type="match status" value="1"/>
</dbReference>
<reference evidence="4" key="1">
    <citation type="submission" date="2021-04" db="EMBL/GenBank/DDBJ databases">
        <title>Genome seq and assembly of Bacillus sp.</title>
        <authorList>
            <person name="Chhetri G."/>
        </authorList>
    </citation>
    <scope>NUCLEOTIDE SEQUENCE</scope>
    <source>
        <strain evidence="4">RG28</strain>
    </source>
</reference>
<dbReference type="InterPro" id="IPR013325">
    <property type="entry name" value="RNA_pol_sigma_r2"/>
</dbReference>
<comment type="subunit">
    <text evidence="1">Interacts transiently with the RNA polymerase catalytic core formed by RpoA, RpoB, RpoC and RpoZ (2 alpha, 1 beta, 1 beta' and 1 omega subunit) to form the RNA polymerase holoenzyme that can initiate transcription.</text>
</comment>
<dbReference type="Gene3D" id="1.10.1740.10">
    <property type="match status" value="1"/>
</dbReference>
<dbReference type="Pfam" id="PF08281">
    <property type="entry name" value="Sigma70_r4_2"/>
    <property type="match status" value="1"/>
</dbReference>
<dbReference type="InterPro" id="IPR036388">
    <property type="entry name" value="WH-like_DNA-bd_sf"/>
</dbReference>
<dbReference type="NCBIfam" id="NF007214">
    <property type="entry name" value="PRK09636.1"/>
    <property type="match status" value="1"/>
</dbReference>
<feature type="domain" description="RNA polymerase sigma-70 region 2" evidence="2">
    <location>
        <begin position="10"/>
        <end position="74"/>
    </location>
</feature>
<dbReference type="GO" id="GO:0003677">
    <property type="term" value="F:DNA binding"/>
    <property type="evidence" value="ECO:0007669"/>
    <property type="project" value="InterPro"/>
</dbReference>
<dbReference type="InterPro" id="IPR052704">
    <property type="entry name" value="ECF_Sigma-70_Domain"/>
</dbReference>
<keyword evidence="5" id="KW-1185">Reference proteome</keyword>
<dbReference type="GO" id="GO:0006352">
    <property type="term" value="P:DNA-templated transcription initiation"/>
    <property type="evidence" value="ECO:0007669"/>
    <property type="project" value="InterPro"/>
</dbReference>
<protein>
    <submittedName>
        <fullName evidence="4">RNA polymerase sigma factor SigJ</fullName>
    </submittedName>
</protein>
<evidence type="ECO:0000256" key="1">
    <source>
        <dbReference type="ARBA" id="ARBA00011344"/>
    </source>
</evidence>
<dbReference type="Proteomes" id="UP000682134">
    <property type="component" value="Unassembled WGS sequence"/>
</dbReference>
<dbReference type="PANTHER" id="PTHR30173:SF36">
    <property type="entry name" value="ECF RNA POLYMERASE SIGMA FACTOR SIGJ"/>
    <property type="match status" value="1"/>
</dbReference>
<dbReference type="SUPFAM" id="SSF88659">
    <property type="entry name" value="Sigma3 and sigma4 domains of RNA polymerase sigma factors"/>
    <property type="match status" value="1"/>
</dbReference>